<dbReference type="PANTHER" id="PTHR24342:SF18">
    <property type="entry name" value="DEATH-ASSOCIATED PROTEIN KINASE 3"/>
    <property type="match status" value="1"/>
</dbReference>
<reference evidence="17" key="1">
    <citation type="submission" date="2019-08" db="EMBL/GenBank/DDBJ databases">
        <title>Three high-quality genomes provides insights into domestication of ducks.</title>
        <authorList>
            <person name="Hou Z.C."/>
            <person name="Zhu F."/>
            <person name="Yin Z.T."/>
            <person name="Zhang F."/>
        </authorList>
    </citation>
    <scope>NUCLEOTIDE SEQUENCE [LARGE SCALE GENOMIC DNA]</scope>
</reference>
<dbReference type="FunFam" id="1.10.510.10:FF:000250">
    <property type="entry name" value="Death-associated protein kinase 3"/>
    <property type="match status" value="1"/>
</dbReference>
<dbReference type="PROSITE" id="PS00108">
    <property type="entry name" value="PROTEIN_KINASE_ST"/>
    <property type="match status" value="1"/>
</dbReference>
<keyword evidence="6" id="KW-0053">Apoptosis</keyword>
<dbReference type="InterPro" id="IPR017441">
    <property type="entry name" value="Protein_kinase_ATP_BS"/>
</dbReference>
<keyword evidence="3 14" id="KW-0723">Serine/threonine-protein kinase</keyword>
<proteinExistence type="inferred from homology"/>
<accession>A0A8B9TAH4</accession>
<dbReference type="GO" id="GO:0005524">
    <property type="term" value="F:ATP binding"/>
    <property type="evidence" value="ECO:0007669"/>
    <property type="project" value="UniProtKB-UniRule"/>
</dbReference>
<dbReference type="CDD" id="cd14105">
    <property type="entry name" value="STKc_DAPK"/>
    <property type="match status" value="1"/>
</dbReference>
<evidence type="ECO:0000256" key="8">
    <source>
        <dbReference type="ARBA" id="ARBA00022777"/>
    </source>
</evidence>
<dbReference type="FunFam" id="3.30.200.20:FF:000110">
    <property type="entry name" value="Death-associated kinase 3, isoform CRA_a"/>
    <property type="match status" value="1"/>
</dbReference>
<dbReference type="Proteomes" id="UP000694400">
    <property type="component" value="Chromosome 28"/>
</dbReference>
<dbReference type="AlphaFoldDB" id="A0A8B9TAH4"/>
<keyword evidence="4" id="KW-0597">Phosphoprotein</keyword>
<reference evidence="17" key="3">
    <citation type="submission" date="2025-09" db="UniProtKB">
        <authorList>
            <consortium name="Ensembl"/>
        </authorList>
    </citation>
    <scope>IDENTIFICATION</scope>
</reference>
<evidence type="ECO:0000256" key="12">
    <source>
        <dbReference type="ARBA" id="ARBA00060827"/>
    </source>
</evidence>
<dbReference type="Gene3D" id="1.10.510.10">
    <property type="entry name" value="Transferase(Phosphotransferase) domain 1"/>
    <property type="match status" value="1"/>
</dbReference>
<dbReference type="GO" id="GO:0005737">
    <property type="term" value="C:cytoplasm"/>
    <property type="evidence" value="ECO:0007669"/>
    <property type="project" value="TreeGrafter"/>
</dbReference>
<evidence type="ECO:0000256" key="9">
    <source>
        <dbReference type="ARBA" id="ARBA00022840"/>
    </source>
</evidence>
<comment type="similarity">
    <text evidence="12">Belongs to the protein kinase superfamily. CAMK Ser/Thr protein kinase family. DAP kinase subfamily.</text>
</comment>
<feature type="region of interest" description="Disordered" evidence="15">
    <location>
        <begin position="390"/>
        <end position="471"/>
    </location>
</feature>
<dbReference type="Ensembl" id="ENSAPLT00020019057.1">
    <property type="protein sequence ID" value="ENSAPLP00020017645.1"/>
    <property type="gene ID" value="ENSAPLG00020012605.1"/>
</dbReference>
<evidence type="ECO:0000256" key="15">
    <source>
        <dbReference type="SAM" id="MobiDB-lite"/>
    </source>
</evidence>
<dbReference type="SUPFAM" id="SSF56112">
    <property type="entry name" value="Protein kinase-like (PK-like)"/>
    <property type="match status" value="1"/>
</dbReference>
<evidence type="ECO:0000256" key="5">
    <source>
        <dbReference type="ARBA" id="ARBA00022679"/>
    </source>
</evidence>
<dbReference type="GO" id="GO:0035556">
    <property type="term" value="P:intracellular signal transduction"/>
    <property type="evidence" value="ECO:0007669"/>
    <property type="project" value="TreeGrafter"/>
</dbReference>
<evidence type="ECO:0000313" key="17">
    <source>
        <dbReference type="Ensembl" id="ENSAPLP00020017645.1"/>
    </source>
</evidence>
<organism evidence="17 18">
    <name type="scientific">Anas platyrhynchos</name>
    <name type="common">Mallard</name>
    <name type="synonym">Anas boschas</name>
    <dbReference type="NCBI Taxonomy" id="8839"/>
    <lineage>
        <taxon>Eukaryota</taxon>
        <taxon>Metazoa</taxon>
        <taxon>Chordata</taxon>
        <taxon>Craniata</taxon>
        <taxon>Vertebrata</taxon>
        <taxon>Euteleostomi</taxon>
        <taxon>Archelosauria</taxon>
        <taxon>Archosauria</taxon>
        <taxon>Dinosauria</taxon>
        <taxon>Saurischia</taxon>
        <taxon>Theropoda</taxon>
        <taxon>Coelurosauria</taxon>
        <taxon>Aves</taxon>
        <taxon>Neognathae</taxon>
        <taxon>Galloanserae</taxon>
        <taxon>Anseriformes</taxon>
        <taxon>Anatidae</taxon>
        <taxon>Anatinae</taxon>
        <taxon>Anas</taxon>
    </lineage>
</organism>
<name>A0A8B9TAH4_ANAPL</name>
<comment type="cofactor">
    <cofactor evidence="1">
        <name>Mg(2+)</name>
        <dbReference type="ChEBI" id="CHEBI:18420"/>
    </cofactor>
</comment>
<evidence type="ECO:0000256" key="11">
    <source>
        <dbReference type="ARBA" id="ARBA00048679"/>
    </source>
</evidence>
<dbReference type="Gene3D" id="3.30.200.20">
    <property type="entry name" value="Phosphorylase Kinase, domain 1"/>
    <property type="match status" value="1"/>
</dbReference>
<evidence type="ECO:0000256" key="7">
    <source>
        <dbReference type="ARBA" id="ARBA00022741"/>
    </source>
</evidence>
<dbReference type="InterPro" id="IPR042870">
    <property type="entry name" value="DAPK3_STKc"/>
</dbReference>
<evidence type="ECO:0000256" key="10">
    <source>
        <dbReference type="ARBA" id="ARBA00047899"/>
    </source>
</evidence>
<dbReference type="GO" id="GO:0005634">
    <property type="term" value="C:nucleus"/>
    <property type="evidence" value="ECO:0007669"/>
    <property type="project" value="TreeGrafter"/>
</dbReference>
<feature type="binding site" evidence="13">
    <location>
        <position position="46"/>
    </location>
    <ligand>
        <name>ATP</name>
        <dbReference type="ChEBI" id="CHEBI:30616"/>
    </ligand>
</feature>
<evidence type="ECO:0000256" key="13">
    <source>
        <dbReference type="PROSITE-ProRule" id="PRU10141"/>
    </source>
</evidence>
<dbReference type="PROSITE" id="PS50011">
    <property type="entry name" value="PROTEIN_KINASE_DOM"/>
    <property type="match status" value="1"/>
</dbReference>
<dbReference type="PANTHER" id="PTHR24342">
    <property type="entry name" value="SERINE/THREONINE-PROTEIN KINASE 17"/>
    <property type="match status" value="1"/>
</dbReference>
<dbReference type="GO" id="GO:0006915">
    <property type="term" value="P:apoptotic process"/>
    <property type="evidence" value="ECO:0007669"/>
    <property type="project" value="UniProtKB-KW"/>
</dbReference>
<comment type="catalytic activity">
    <reaction evidence="10">
        <text>L-threonyl-[protein] + ATP = O-phospho-L-threonyl-[protein] + ADP + H(+)</text>
        <dbReference type="Rhea" id="RHEA:46608"/>
        <dbReference type="Rhea" id="RHEA-COMP:11060"/>
        <dbReference type="Rhea" id="RHEA-COMP:11605"/>
        <dbReference type="ChEBI" id="CHEBI:15378"/>
        <dbReference type="ChEBI" id="CHEBI:30013"/>
        <dbReference type="ChEBI" id="CHEBI:30616"/>
        <dbReference type="ChEBI" id="CHEBI:61977"/>
        <dbReference type="ChEBI" id="CHEBI:456216"/>
        <dbReference type="EC" id="2.7.11.1"/>
    </reaction>
</comment>
<evidence type="ECO:0000256" key="3">
    <source>
        <dbReference type="ARBA" id="ARBA00022527"/>
    </source>
</evidence>
<dbReference type="GO" id="GO:0004674">
    <property type="term" value="F:protein serine/threonine kinase activity"/>
    <property type="evidence" value="ECO:0007669"/>
    <property type="project" value="UniProtKB-KW"/>
</dbReference>
<dbReference type="GO" id="GO:0043065">
    <property type="term" value="P:positive regulation of apoptotic process"/>
    <property type="evidence" value="ECO:0007669"/>
    <property type="project" value="TreeGrafter"/>
</dbReference>
<dbReference type="Pfam" id="PF00069">
    <property type="entry name" value="Pkinase"/>
    <property type="match status" value="1"/>
</dbReference>
<feature type="compositionally biased region" description="Basic and acidic residues" evidence="15">
    <location>
        <begin position="442"/>
        <end position="451"/>
    </location>
</feature>
<dbReference type="InterPro" id="IPR008271">
    <property type="entry name" value="Ser/Thr_kinase_AS"/>
</dbReference>
<keyword evidence="7 13" id="KW-0547">Nucleotide-binding</keyword>
<dbReference type="PROSITE" id="PS00107">
    <property type="entry name" value="PROTEIN_KINASE_ATP"/>
    <property type="match status" value="1"/>
</dbReference>
<evidence type="ECO:0000256" key="6">
    <source>
        <dbReference type="ARBA" id="ARBA00022703"/>
    </source>
</evidence>
<protein>
    <recommendedName>
        <fullName evidence="2">non-specific serine/threonine protein kinase</fullName>
        <ecNumber evidence="2">2.7.11.1</ecNumber>
    </recommendedName>
</protein>
<comment type="catalytic activity">
    <reaction evidence="11">
        <text>L-seryl-[protein] + ATP = O-phospho-L-seryl-[protein] + ADP + H(+)</text>
        <dbReference type="Rhea" id="RHEA:17989"/>
        <dbReference type="Rhea" id="RHEA-COMP:9863"/>
        <dbReference type="Rhea" id="RHEA-COMP:11604"/>
        <dbReference type="ChEBI" id="CHEBI:15378"/>
        <dbReference type="ChEBI" id="CHEBI:29999"/>
        <dbReference type="ChEBI" id="CHEBI:30616"/>
        <dbReference type="ChEBI" id="CHEBI:83421"/>
        <dbReference type="ChEBI" id="CHEBI:456216"/>
        <dbReference type="EC" id="2.7.11.1"/>
    </reaction>
</comment>
<evidence type="ECO:0000256" key="2">
    <source>
        <dbReference type="ARBA" id="ARBA00012513"/>
    </source>
</evidence>
<keyword evidence="8" id="KW-0418">Kinase</keyword>
<evidence type="ECO:0000313" key="18">
    <source>
        <dbReference type="Proteomes" id="UP000694400"/>
    </source>
</evidence>
<reference evidence="17" key="2">
    <citation type="submission" date="2025-08" db="UniProtKB">
        <authorList>
            <consortium name="Ensembl"/>
        </authorList>
    </citation>
    <scope>IDENTIFICATION</scope>
</reference>
<evidence type="ECO:0000259" key="16">
    <source>
        <dbReference type="PROSITE" id="PS50011"/>
    </source>
</evidence>
<keyword evidence="5" id="KW-0808">Transferase</keyword>
<dbReference type="InterPro" id="IPR011009">
    <property type="entry name" value="Kinase-like_dom_sf"/>
</dbReference>
<evidence type="ECO:0000256" key="1">
    <source>
        <dbReference type="ARBA" id="ARBA00001946"/>
    </source>
</evidence>
<dbReference type="EC" id="2.7.11.1" evidence="2"/>
<evidence type="ECO:0000256" key="14">
    <source>
        <dbReference type="RuleBase" id="RU000304"/>
    </source>
</evidence>
<feature type="domain" description="Protein kinase" evidence="16">
    <location>
        <begin position="13"/>
        <end position="275"/>
    </location>
</feature>
<sequence>MSGFRQENVEEFYEMGGELGSGQFAIVRKCRERKTGLEYAAKFIKKRRLSSSRRGVSREEIEREVDILREIQHPNIITLHDIFENKTDVVLILELVSGGELFDFLAEKESLTEEEATQFLKQILDGVHYLHSKRIAHFDLKPENIMLLDKNVPNPRIKLIDFGIAHKIEAGNEFKNIFGTPEFVAPEIVNYEPLGLEADMWSIGVITYILLSGASPFLGETKQETLTNISAVNYDFDEEYFSNTSELAKDFIRRLLVKDPKKRMTIAQSLEHPWIKVIKRRNVRNEDNGKKPERRRLKTTRLKEYTIKSHSSMPPNNTYINFERFSKVMEEVAAAEESLRELERNKKSYQEDIEALLSIYEEKESWYKEENESISQDLRQIRQELQKTEALKKQTQGGDQERAAGGQRPQEALPKAGEPLRGAGQAGGLRDEVRAGAGVVHRAREAAERRGGRQHPLAHPGGSRGAPRACGEGRCPPPAELLLVCPEQEEVAAAFIA</sequence>
<dbReference type="InterPro" id="IPR000719">
    <property type="entry name" value="Prot_kinase_dom"/>
</dbReference>
<evidence type="ECO:0000256" key="4">
    <source>
        <dbReference type="ARBA" id="ARBA00022553"/>
    </source>
</evidence>
<keyword evidence="9 13" id="KW-0067">ATP-binding</keyword>
<dbReference type="SMART" id="SM00220">
    <property type="entry name" value="S_TKc"/>
    <property type="match status" value="1"/>
</dbReference>